<organism evidence="1">
    <name type="scientific">Spironucleus salmonicida</name>
    <dbReference type="NCBI Taxonomy" id="348837"/>
    <lineage>
        <taxon>Eukaryota</taxon>
        <taxon>Metamonada</taxon>
        <taxon>Diplomonadida</taxon>
        <taxon>Hexamitidae</taxon>
        <taxon>Hexamitinae</taxon>
        <taxon>Spironucleus</taxon>
    </lineage>
</organism>
<evidence type="ECO:0000313" key="2">
    <source>
        <dbReference type="EMBL" id="KAH0569340.1"/>
    </source>
</evidence>
<evidence type="ECO:0000313" key="1">
    <source>
        <dbReference type="EMBL" id="EST42304.1"/>
    </source>
</evidence>
<sequence>MDLAFNFALSDQLATIRPNKSCKLPTGARTHRILPNFPIYERIPQSAATLKSSRAVFAQEPLSPRLPPCMPKLQPQPEFGLVKQISRTPAVYKGLYDSEIAKAGTLRPARVRGAVIRLFPEAKIEVSRTMRKLTLRQIQSFVEGSKKNCGMQTDMADLSILRGASSVRRAICRQQQLSIENMSVVGDQSDLFHLSLIKWIRGIGTQRLDIVENLRRDVIRASYYLKNQRLIASDLQKQPLK</sequence>
<dbReference type="VEuPathDB" id="GiardiaDB:SS50377_28785"/>
<dbReference type="EMBL" id="KI546165">
    <property type="protein sequence ID" value="EST42304.1"/>
    <property type="molecule type" value="Genomic_DNA"/>
</dbReference>
<evidence type="ECO:0000313" key="4">
    <source>
        <dbReference type="Proteomes" id="UP000018208"/>
    </source>
</evidence>
<reference evidence="1 2" key="1">
    <citation type="journal article" date="2014" name="PLoS Genet.">
        <title>The Genome of Spironucleus salmonicida Highlights a Fish Pathogen Adapted to Fluctuating Environments.</title>
        <authorList>
            <person name="Xu F."/>
            <person name="Jerlstrom-Hultqvist J."/>
            <person name="Einarsson E."/>
            <person name="Astvaldsson A."/>
            <person name="Svard S.G."/>
            <person name="Andersson J.O."/>
        </authorList>
    </citation>
    <scope>NUCLEOTIDE SEQUENCE</scope>
    <source>
        <strain evidence="2">ATCC 50377</strain>
    </source>
</reference>
<protein>
    <submittedName>
        <fullName evidence="1">Uncharacterized protein</fullName>
    </submittedName>
</protein>
<dbReference type="VEuPathDB" id="GiardiaDB:SS50377_22793"/>
<proteinExistence type="predicted"/>
<dbReference type="Proteomes" id="UP000018208">
    <property type="component" value="Unassembled WGS sequence"/>
</dbReference>
<dbReference type="AlphaFoldDB" id="V6LNJ0"/>
<reference evidence="2" key="2">
    <citation type="submission" date="2020-12" db="EMBL/GenBank/DDBJ databases">
        <title>New Spironucleus salmonicida genome in near-complete chromosomes.</title>
        <authorList>
            <person name="Xu F."/>
            <person name="Kurt Z."/>
            <person name="Jimenez-Gonzalez A."/>
            <person name="Astvaldsson A."/>
            <person name="Andersson J.O."/>
            <person name="Svard S.G."/>
        </authorList>
    </citation>
    <scope>NUCLEOTIDE SEQUENCE</scope>
    <source>
        <strain evidence="2">ATCC 50377</strain>
    </source>
</reference>
<keyword evidence="4" id="KW-1185">Reference proteome</keyword>
<dbReference type="EMBL" id="AUWU02000003">
    <property type="protein sequence ID" value="KAH0575166.1"/>
    <property type="molecule type" value="Genomic_DNA"/>
</dbReference>
<gene>
    <name evidence="1" type="ORF">SS50377_18173</name>
    <name evidence="3" type="ORF">SS50377_22793</name>
    <name evidence="2" type="ORF">SS50377_28785</name>
</gene>
<evidence type="ECO:0000313" key="3">
    <source>
        <dbReference type="EMBL" id="KAH0575166.1"/>
    </source>
</evidence>
<dbReference type="EMBL" id="AUWU02000025">
    <property type="protein sequence ID" value="KAH0569340.1"/>
    <property type="molecule type" value="Genomic_DNA"/>
</dbReference>
<name>V6LNJ0_9EUKA</name>
<accession>V6LNJ0</accession>